<dbReference type="GO" id="GO:0044781">
    <property type="term" value="P:bacterial-type flagellum organization"/>
    <property type="evidence" value="ECO:0007669"/>
    <property type="project" value="UniProtKB-UniRule"/>
</dbReference>
<dbReference type="Gene3D" id="2.60.40.4070">
    <property type="match status" value="1"/>
</dbReference>
<reference evidence="8" key="2">
    <citation type="submission" date="2020-09" db="EMBL/GenBank/DDBJ databases">
        <authorList>
            <person name="Sun Q."/>
            <person name="Zhou Y."/>
        </authorList>
    </citation>
    <scope>NUCLEOTIDE SEQUENCE</scope>
    <source>
        <strain evidence="8">CGMCC 1.12921</strain>
    </source>
</reference>
<dbReference type="InterPro" id="IPR025965">
    <property type="entry name" value="FlgD/Vpr_Ig-like"/>
</dbReference>
<evidence type="ECO:0000256" key="3">
    <source>
        <dbReference type="ARBA" id="ARBA00022795"/>
    </source>
</evidence>
<dbReference type="AlphaFoldDB" id="A0A8J2Y7A7"/>
<gene>
    <name evidence="8" type="ORF">GCM10011342_21360</name>
</gene>
<name>A0A8J2Y7A7_9PROT</name>
<keyword evidence="3 5" id="KW-1005">Bacterial flagellum biogenesis</keyword>
<dbReference type="Pfam" id="PF03963">
    <property type="entry name" value="FlgD"/>
    <property type="match status" value="1"/>
</dbReference>
<evidence type="ECO:0000256" key="2">
    <source>
        <dbReference type="ARBA" id="ARBA00016013"/>
    </source>
</evidence>
<dbReference type="Gene3D" id="2.30.30.910">
    <property type="match status" value="1"/>
</dbReference>
<comment type="function">
    <text evidence="4 5">Required for flagellar hook formation. May act as a scaffolding protein.</text>
</comment>
<evidence type="ECO:0000256" key="1">
    <source>
        <dbReference type="ARBA" id="ARBA00010577"/>
    </source>
</evidence>
<protein>
    <recommendedName>
        <fullName evidence="2 5">Basal-body rod modification protein FlgD</fullName>
    </recommendedName>
</protein>
<evidence type="ECO:0000313" key="8">
    <source>
        <dbReference type="EMBL" id="GGD12333.1"/>
    </source>
</evidence>
<proteinExistence type="inferred from homology"/>
<accession>A0A8J2Y7A7</accession>
<keyword evidence="9" id="KW-1185">Reference proteome</keyword>
<feature type="region of interest" description="Disordered" evidence="6">
    <location>
        <begin position="1"/>
        <end position="22"/>
    </location>
</feature>
<evidence type="ECO:0000259" key="7">
    <source>
        <dbReference type="Pfam" id="PF13860"/>
    </source>
</evidence>
<evidence type="ECO:0000256" key="4">
    <source>
        <dbReference type="ARBA" id="ARBA00024746"/>
    </source>
</evidence>
<dbReference type="InterPro" id="IPR005648">
    <property type="entry name" value="FlgD"/>
</dbReference>
<sequence>MDVTGITSTSAQTSAGAANQSSNPISEDFDTFLTLLTAQIRNQDPLAPLDSTQFVEQLATFSSLEQQVRTNDHLESISLMIAELFTSTAGDWVGQDAAVTTSWLPYQGGAVSFTADIPAEADQALMVLRDTAGEVVDTQSLDPAQSPWSWDGKTSKNADAEHGLYQMVIELYQGGQPLGMMEPKIISKVTQASIENGEIMLGFENNMTQSATKVTRVAGE</sequence>
<organism evidence="8 9">
    <name type="scientific">Aquisalinus flavus</name>
    <dbReference type="NCBI Taxonomy" id="1526572"/>
    <lineage>
        <taxon>Bacteria</taxon>
        <taxon>Pseudomonadati</taxon>
        <taxon>Pseudomonadota</taxon>
        <taxon>Alphaproteobacteria</taxon>
        <taxon>Parvularculales</taxon>
        <taxon>Parvularculaceae</taxon>
        <taxon>Aquisalinus</taxon>
    </lineage>
</organism>
<evidence type="ECO:0000256" key="5">
    <source>
        <dbReference type="RuleBase" id="RU362076"/>
    </source>
</evidence>
<dbReference type="Proteomes" id="UP000613582">
    <property type="component" value="Unassembled WGS sequence"/>
</dbReference>
<comment type="similarity">
    <text evidence="1 5">Belongs to the FlgD family.</text>
</comment>
<comment type="caution">
    <text evidence="8">The sequence shown here is derived from an EMBL/GenBank/DDBJ whole genome shotgun (WGS) entry which is preliminary data.</text>
</comment>
<reference evidence="8" key="1">
    <citation type="journal article" date="2014" name="Int. J. Syst. Evol. Microbiol.">
        <title>Complete genome sequence of Corynebacterium casei LMG S-19264T (=DSM 44701T), isolated from a smear-ripened cheese.</title>
        <authorList>
            <consortium name="US DOE Joint Genome Institute (JGI-PGF)"/>
            <person name="Walter F."/>
            <person name="Albersmeier A."/>
            <person name="Kalinowski J."/>
            <person name="Ruckert C."/>
        </authorList>
    </citation>
    <scope>NUCLEOTIDE SEQUENCE</scope>
    <source>
        <strain evidence="8">CGMCC 1.12921</strain>
    </source>
</reference>
<evidence type="ECO:0000313" key="9">
    <source>
        <dbReference type="Proteomes" id="UP000613582"/>
    </source>
</evidence>
<dbReference type="Pfam" id="PF13860">
    <property type="entry name" value="FlgD_ig"/>
    <property type="match status" value="1"/>
</dbReference>
<feature type="domain" description="FlgD/Vpr Ig-like" evidence="7">
    <location>
        <begin position="108"/>
        <end position="173"/>
    </location>
</feature>
<dbReference type="EMBL" id="BMGH01000001">
    <property type="protein sequence ID" value="GGD12333.1"/>
    <property type="molecule type" value="Genomic_DNA"/>
</dbReference>
<evidence type="ECO:0000256" key="6">
    <source>
        <dbReference type="SAM" id="MobiDB-lite"/>
    </source>
</evidence>
<dbReference type="RefSeq" id="WP_188158433.1">
    <property type="nucleotide sequence ID" value="NZ_BMGH01000001.1"/>
</dbReference>